<keyword evidence="6" id="KW-1185">Reference proteome</keyword>
<dbReference type="GO" id="GO:0046872">
    <property type="term" value="F:metal ion binding"/>
    <property type="evidence" value="ECO:0007669"/>
    <property type="project" value="UniProtKB-KW"/>
</dbReference>
<comment type="similarity">
    <text evidence="2">Belongs to the HAD-like hydrolase superfamily. CbbY/CbbZ/Gph/YieH family.</text>
</comment>
<comment type="cofactor">
    <cofactor evidence="1">
        <name>Mg(2+)</name>
        <dbReference type="ChEBI" id="CHEBI:18420"/>
    </cofactor>
</comment>
<protein>
    <submittedName>
        <fullName evidence="5">Haloacid dehalogenase</fullName>
    </submittedName>
</protein>
<keyword evidence="3" id="KW-0479">Metal-binding</keyword>
<dbReference type="AlphaFoldDB" id="A0A8J3DJW8"/>
<evidence type="ECO:0000256" key="2">
    <source>
        <dbReference type="ARBA" id="ARBA00006171"/>
    </source>
</evidence>
<dbReference type="EMBL" id="BMZO01000012">
    <property type="protein sequence ID" value="GHC79966.1"/>
    <property type="molecule type" value="Genomic_DNA"/>
</dbReference>
<dbReference type="InterPro" id="IPR006439">
    <property type="entry name" value="HAD-SF_hydro_IA"/>
</dbReference>
<dbReference type="InterPro" id="IPR023198">
    <property type="entry name" value="PGP-like_dom2"/>
</dbReference>
<keyword evidence="4" id="KW-0460">Magnesium</keyword>
<evidence type="ECO:0000256" key="4">
    <source>
        <dbReference type="ARBA" id="ARBA00022842"/>
    </source>
</evidence>
<dbReference type="SFLD" id="SFLDG01129">
    <property type="entry name" value="C1.5:_HAD__Beta-PGM__Phosphata"/>
    <property type="match status" value="1"/>
</dbReference>
<organism evidence="5 6">
    <name type="scientific">Limoniibacter endophyticus</name>
    <dbReference type="NCBI Taxonomy" id="1565040"/>
    <lineage>
        <taxon>Bacteria</taxon>
        <taxon>Pseudomonadati</taxon>
        <taxon>Pseudomonadota</taxon>
        <taxon>Alphaproteobacteria</taxon>
        <taxon>Hyphomicrobiales</taxon>
        <taxon>Bartonellaceae</taxon>
        <taxon>Limoniibacter</taxon>
    </lineage>
</organism>
<dbReference type="InterPro" id="IPR023214">
    <property type="entry name" value="HAD_sf"/>
</dbReference>
<reference evidence="5" key="1">
    <citation type="journal article" date="2014" name="Int. J. Syst. Evol. Microbiol.">
        <title>Complete genome sequence of Corynebacterium casei LMG S-19264T (=DSM 44701T), isolated from a smear-ripened cheese.</title>
        <authorList>
            <consortium name="US DOE Joint Genome Institute (JGI-PGF)"/>
            <person name="Walter F."/>
            <person name="Albersmeier A."/>
            <person name="Kalinowski J."/>
            <person name="Ruckert C."/>
        </authorList>
    </citation>
    <scope>NUCLEOTIDE SEQUENCE</scope>
    <source>
        <strain evidence="5">KCTC 42097</strain>
    </source>
</reference>
<dbReference type="CDD" id="cd07526">
    <property type="entry name" value="HAD_BPGM_like"/>
    <property type="match status" value="1"/>
</dbReference>
<reference evidence="5" key="2">
    <citation type="submission" date="2020-09" db="EMBL/GenBank/DDBJ databases">
        <authorList>
            <person name="Sun Q."/>
            <person name="Kim S."/>
        </authorList>
    </citation>
    <scope>NUCLEOTIDE SEQUENCE</scope>
    <source>
        <strain evidence="5">KCTC 42097</strain>
    </source>
</reference>
<dbReference type="InterPro" id="IPR051600">
    <property type="entry name" value="Beta-PGM-like"/>
</dbReference>
<dbReference type="Gene3D" id="3.40.50.1000">
    <property type="entry name" value="HAD superfamily/HAD-like"/>
    <property type="match status" value="1"/>
</dbReference>
<dbReference type="SFLD" id="SFLDG01135">
    <property type="entry name" value="C1.5.6:_HAD__Beta-PGM__Phospha"/>
    <property type="match status" value="1"/>
</dbReference>
<dbReference type="PANTHER" id="PTHR46193:SF10">
    <property type="entry name" value="6-PHOSPHOGLUCONATE PHOSPHATASE"/>
    <property type="match status" value="1"/>
</dbReference>
<dbReference type="Gene3D" id="1.10.150.240">
    <property type="entry name" value="Putative phosphatase, domain 2"/>
    <property type="match status" value="1"/>
</dbReference>
<accession>A0A8J3DJW8</accession>
<evidence type="ECO:0000256" key="3">
    <source>
        <dbReference type="ARBA" id="ARBA00022723"/>
    </source>
</evidence>
<dbReference type="RefSeq" id="WP_189492708.1">
    <property type="nucleotide sequence ID" value="NZ_BMZO01000012.1"/>
</dbReference>
<dbReference type="InterPro" id="IPR036412">
    <property type="entry name" value="HAD-like_sf"/>
</dbReference>
<dbReference type="SFLD" id="SFLDS00003">
    <property type="entry name" value="Haloacid_Dehalogenase"/>
    <property type="match status" value="1"/>
</dbReference>
<dbReference type="PANTHER" id="PTHR46193">
    <property type="entry name" value="6-PHOSPHOGLUCONATE PHOSPHATASE"/>
    <property type="match status" value="1"/>
</dbReference>
<proteinExistence type="inferred from homology"/>
<dbReference type="GO" id="GO:0003824">
    <property type="term" value="F:catalytic activity"/>
    <property type="evidence" value="ECO:0007669"/>
    <property type="project" value="UniProtKB-ARBA"/>
</dbReference>
<dbReference type="Proteomes" id="UP000641137">
    <property type="component" value="Unassembled WGS sequence"/>
</dbReference>
<dbReference type="SUPFAM" id="SSF56784">
    <property type="entry name" value="HAD-like"/>
    <property type="match status" value="1"/>
</dbReference>
<gene>
    <name evidence="5" type="ORF">GCM10010136_32740</name>
</gene>
<name>A0A8J3DJW8_9HYPH</name>
<dbReference type="Pfam" id="PF00702">
    <property type="entry name" value="Hydrolase"/>
    <property type="match status" value="1"/>
</dbReference>
<comment type="caution">
    <text evidence="5">The sequence shown here is derived from an EMBL/GenBank/DDBJ whole genome shotgun (WGS) entry which is preliminary data.</text>
</comment>
<evidence type="ECO:0000313" key="5">
    <source>
        <dbReference type="EMBL" id="GHC79966.1"/>
    </source>
</evidence>
<sequence length="226" mass="24602">MMDLVIFDCDGVLVNSEEIYLACELAQLRTIGVTIERSLYVATYMGLSYPEWQKRIEKLIFDCTGKPADPMFFEGLHQVVAAMIETKLTAMANANDVISQIKKKVCVASNSGTERLHWKLAHTGLAPLFGEAVFSAQMVQHGKPAPDLFLHAAHTLGAEPSRCVVIEDSINGMRGAKAAGMTVIGFAGGGHCGAEHYDTLAKNGADYVVRTFIELPPLLKKLNAFE</sequence>
<dbReference type="NCBIfam" id="TIGR01509">
    <property type="entry name" value="HAD-SF-IA-v3"/>
    <property type="match status" value="1"/>
</dbReference>
<evidence type="ECO:0000313" key="6">
    <source>
        <dbReference type="Proteomes" id="UP000641137"/>
    </source>
</evidence>
<evidence type="ECO:0000256" key="1">
    <source>
        <dbReference type="ARBA" id="ARBA00001946"/>
    </source>
</evidence>